<dbReference type="EMBL" id="QVQW01000031">
    <property type="protein sequence ID" value="RKU44402.1"/>
    <property type="molecule type" value="Genomic_DNA"/>
</dbReference>
<dbReference type="GO" id="GO:0035621">
    <property type="term" value="P:ER to Golgi ceramide transport"/>
    <property type="evidence" value="ECO:0007669"/>
    <property type="project" value="TreeGrafter"/>
</dbReference>
<dbReference type="AlphaFoldDB" id="A0A420Y949"/>
<organism evidence="7 8">
    <name type="scientific">Coniochaeta pulveracea</name>
    <dbReference type="NCBI Taxonomy" id="177199"/>
    <lineage>
        <taxon>Eukaryota</taxon>
        <taxon>Fungi</taxon>
        <taxon>Dikarya</taxon>
        <taxon>Ascomycota</taxon>
        <taxon>Pezizomycotina</taxon>
        <taxon>Sordariomycetes</taxon>
        <taxon>Sordariomycetidae</taxon>
        <taxon>Coniochaetales</taxon>
        <taxon>Coniochaetaceae</taxon>
        <taxon>Coniochaeta</taxon>
    </lineage>
</organism>
<feature type="compositionally biased region" description="Low complexity" evidence="5">
    <location>
        <begin position="283"/>
        <end position="296"/>
    </location>
</feature>
<feature type="domain" description="PH" evidence="6">
    <location>
        <begin position="104"/>
        <end position="198"/>
    </location>
</feature>
<dbReference type="GO" id="GO:0006897">
    <property type="term" value="P:endocytosis"/>
    <property type="evidence" value="ECO:0007669"/>
    <property type="project" value="TreeGrafter"/>
</dbReference>
<protein>
    <recommendedName>
        <fullName evidence="6">PH domain-containing protein</fullName>
    </recommendedName>
</protein>
<evidence type="ECO:0000313" key="7">
    <source>
        <dbReference type="EMBL" id="RKU44402.1"/>
    </source>
</evidence>
<accession>A0A420Y949</accession>
<dbReference type="GO" id="GO:0120009">
    <property type="term" value="P:intermembrane lipid transfer"/>
    <property type="evidence" value="ECO:0007669"/>
    <property type="project" value="UniProtKB-ARBA"/>
</dbReference>
<dbReference type="Gene3D" id="2.40.160.120">
    <property type="match status" value="1"/>
</dbReference>
<keyword evidence="8" id="KW-1185">Reference proteome</keyword>
<dbReference type="Gene3D" id="2.30.29.30">
    <property type="entry name" value="Pleckstrin-homology domain (PH domain)/Phosphotyrosine-binding domain (PTB)"/>
    <property type="match status" value="1"/>
</dbReference>
<evidence type="ECO:0000259" key="6">
    <source>
        <dbReference type="PROSITE" id="PS50003"/>
    </source>
</evidence>
<dbReference type="PANTHER" id="PTHR10972">
    <property type="entry name" value="OXYSTEROL-BINDING PROTEIN-RELATED"/>
    <property type="match status" value="1"/>
</dbReference>
<feature type="compositionally biased region" description="Basic and acidic residues" evidence="5">
    <location>
        <begin position="806"/>
        <end position="826"/>
    </location>
</feature>
<sequence>MFGLVFDNTFSKQTAKTATFVLLIYPTGNPPQTGHPLPNGPNLQASHATSSRTSLGKHSTPRIGGVESESVDSLHSHKTRGRALSTATRSEQGGPGGGRPGTPAAYHVGTLLKRRRKRGQGYARRFFSLDYATCTLSYYHNRNSSALRGAIPLSLAAIAADERRREISIDSGAEVWHLRASNAKEFNEWARALERASRIARGLESPPVLEENTLHRHRSLHQHHDSMVVQPLPNPPNTYEEQDREWQQVEALVSRVVGTRDALRRLVKDIAAEKQQAAHHHQQQPGSSGFLSPGSSAVSEEGDNYFTPVVEKRPPFWKRKSSASPLTPSTALQTPASGGLAVHSQGSTPNVPGQPSGNPTLIVNKRKSRGQAQPEERSTQDHCVALLNDLDSVVNEFSTLLAISKRRRLQVPTLAEPRHSFESRASTAEEFFDAEAGDSVSRAQSNVVRIEHASEEDAPFSDGDQSSIHTHSSSSVSSVDDEEDDNYAGSSNLYPPRPKSLAPLPITESVGRRTTIPPAKVLPPSLIAFVRKNVGKDLSTISMPVSANEPTSLLQRVAEQLEYADLLTRAASMTSPRDRLLYVTAFAVSQFSNSRAKERAIRKPFNPLLGETFELLRTENEVPGGFRLLVEKVSHRPVRLAMHADAAAWSFAQSPAPTQKFWGKSAELTTEGRVRVSLRLPDGTDERYSWGIATVFLRNVVMGEKYVEPVGTMTVTNDTAGSKASIEFRTKGMFGGRGEEVSVETYDSSGRSLNVGLTGTWTAGLRILEGKTEGEQIWAPGALVPNPANTYGMTTFAASLNEITPLEKGKLPPTDSRLRPDQRLAEEGNLDEAEEWKVKLEEAQRRRRRDMEERGEEWKPRWFVKLQDGGQGGGEEVWRLRGGKEGYWEERSKGTWNGVEEIFDV</sequence>
<evidence type="ECO:0000256" key="4">
    <source>
        <dbReference type="ARBA" id="ARBA00023121"/>
    </source>
</evidence>
<keyword evidence="4" id="KW-0446">Lipid-binding</keyword>
<dbReference type="Pfam" id="PF01237">
    <property type="entry name" value="Oxysterol_BP"/>
    <property type="match status" value="1"/>
</dbReference>
<dbReference type="Proteomes" id="UP000275385">
    <property type="component" value="Unassembled WGS sequence"/>
</dbReference>
<evidence type="ECO:0000256" key="5">
    <source>
        <dbReference type="SAM" id="MobiDB-lite"/>
    </source>
</evidence>
<dbReference type="GO" id="GO:0005886">
    <property type="term" value="C:plasma membrane"/>
    <property type="evidence" value="ECO:0007669"/>
    <property type="project" value="TreeGrafter"/>
</dbReference>
<dbReference type="PANTHER" id="PTHR10972:SF203">
    <property type="entry name" value="OXYSTEROL-BINDING PROTEIN HOMOLOG 3"/>
    <property type="match status" value="1"/>
</dbReference>
<feature type="region of interest" description="Disordered" evidence="5">
    <location>
        <begin position="31"/>
        <end position="105"/>
    </location>
</feature>
<dbReference type="GO" id="GO:0006887">
    <property type="term" value="P:exocytosis"/>
    <property type="evidence" value="ECO:0007669"/>
    <property type="project" value="TreeGrafter"/>
</dbReference>
<dbReference type="SUPFAM" id="SSF144000">
    <property type="entry name" value="Oxysterol-binding protein-like"/>
    <property type="match status" value="1"/>
</dbReference>
<reference evidence="7 8" key="1">
    <citation type="submission" date="2018-08" db="EMBL/GenBank/DDBJ databases">
        <title>Draft genome of the lignicolous fungus Coniochaeta pulveracea.</title>
        <authorList>
            <person name="Borstlap C.J."/>
            <person name="De Witt R.N."/>
            <person name="Botha A."/>
            <person name="Volschenk H."/>
        </authorList>
    </citation>
    <scope>NUCLEOTIDE SEQUENCE [LARGE SCALE GENOMIC DNA]</scope>
    <source>
        <strain evidence="7 8">CAB683</strain>
    </source>
</reference>
<evidence type="ECO:0000313" key="8">
    <source>
        <dbReference type="Proteomes" id="UP000275385"/>
    </source>
</evidence>
<dbReference type="GO" id="GO:0097038">
    <property type="term" value="C:perinuclear endoplasmic reticulum"/>
    <property type="evidence" value="ECO:0007669"/>
    <property type="project" value="TreeGrafter"/>
</dbReference>
<dbReference type="InterPro" id="IPR011993">
    <property type="entry name" value="PH-like_dom_sf"/>
</dbReference>
<dbReference type="GO" id="GO:0030011">
    <property type="term" value="P:maintenance of cell polarity"/>
    <property type="evidence" value="ECO:0007669"/>
    <property type="project" value="TreeGrafter"/>
</dbReference>
<dbReference type="InterPro" id="IPR000648">
    <property type="entry name" value="Oxysterol-bd"/>
</dbReference>
<comment type="similarity">
    <text evidence="1">Belongs to the OSBP family.</text>
</comment>
<name>A0A420Y949_9PEZI</name>
<dbReference type="PROSITE" id="PS50003">
    <property type="entry name" value="PH_DOMAIN"/>
    <property type="match status" value="1"/>
</dbReference>
<feature type="compositionally biased region" description="Polar residues" evidence="5">
    <location>
        <begin position="344"/>
        <end position="361"/>
    </location>
</feature>
<dbReference type="FunFam" id="2.30.29.30:FF:000369">
    <property type="entry name" value="Oxysterol binding protein"/>
    <property type="match status" value="1"/>
</dbReference>
<dbReference type="GO" id="GO:0032541">
    <property type="term" value="C:cortical endoplasmic reticulum"/>
    <property type="evidence" value="ECO:0007669"/>
    <property type="project" value="TreeGrafter"/>
</dbReference>
<dbReference type="OrthoDB" id="1854502at2759"/>
<feature type="region of interest" description="Disordered" evidence="5">
    <location>
        <begin position="273"/>
        <end position="380"/>
    </location>
</feature>
<dbReference type="Gene3D" id="3.30.70.3490">
    <property type="match status" value="1"/>
</dbReference>
<dbReference type="GO" id="GO:0032934">
    <property type="term" value="F:sterol binding"/>
    <property type="evidence" value="ECO:0007669"/>
    <property type="project" value="TreeGrafter"/>
</dbReference>
<dbReference type="SMART" id="SM00233">
    <property type="entry name" value="PH"/>
    <property type="match status" value="1"/>
</dbReference>
<keyword evidence="2" id="KW-0813">Transport</keyword>
<dbReference type="GO" id="GO:0005829">
    <property type="term" value="C:cytosol"/>
    <property type="evidence" value="ECO:0007669"/>
    <property type="project" value="TreeGrafter"/>
</dbReference>
<dbReference type="CDD" id="cd13289">
    <property type="entry name" value="PH_Osh3p_yeast"/>
    <property type="match status" value="1"/>
</dbReference>
<dbReference type="FunFam" id="2.40.160.120:FF:000001">
    <property type="entry name" value="Oxysterol-binding protein"/>
    <property type="match status" value="1"/>
</dbReference>
<feature type="compositionally biased region" description="Polar residues" evidence="5">
    <location>
        <begin position="322"/>
        <end position="336"/>
    </location>
</feature>
<gene>
    <name evidence="7" type="ORF">DL546_005637</name>
</gene>
<dbReference type="InterPro" id="IPR041680">
    <property type="entry name" value="PH_8"/>
</dbReference>
<feature type="region of interest" description="Disordered" evidence="5">
    <location>
        <begin position="454"/>
        <end position="504"/>
    </location>
</feature>
<proteinExistence type="inferred from homology"/>
<dbReference type="GO" id="GO:0034727">
    <property type="term" value="P:piecemeal microautophagy of the nucleus"/>
    <property type="evidence" value="ECO:0007669"/>
    <property type="project" value="TreeGrafter"/>
</dbReference>
<dbReference type="InterPro" id="IPR037239">
    <property type="entry name" value="OSBP_sf"/>
</dbReference>
<dbReference type="InterPro" id="IPR001849">
    <property type="entry name" value="PH_domain"/>
</dbReference>
<feature type="compositionally biased region" description="Polar residues" evidence="5">
    <location>
        <begin position="41"/>
        <end position="57"/>
    </location>
</feature>
<evidence type="ECO:0000256" key="2">
    <source>
        <dbReference type="ARBA" id="ARBA00022448"/>
    </source>
</evidence>
<evidence type="ECO:0000256" key="3">
    <source>
        <dbReference type="ARBA" id="ARBA00023055"/>
    </source>
</evidence>
<dbReference type="SUPFAM" id="SSF50729">
    <property type="entry name" value="PH domain-like"/>
    <property type="match status" value="1"/>
</dbReference>
<evidence type="ECO:0000256" key="1">
    <source>
        <dbReference type="ARBA" id="ARBA00008842"/>
    </source>
</evidence>
<keyword evidence="3" id="KW-0445">Lipid transport</keyword>
<feature type="region of interest" description="Disordered" evidence="5">
    <location>
        <begin position="806"/>
        <end position="830"/>
    </location>
</feature>
<comment type="caution">
    <text evidence="7">The sequence shown here is derived from an EMBL/GenBank/DDBJ whole genome shotgun (WGS) entry which is preliminary data.</text>
</comment>
<dbReference type="Pfam" id="PF15409">
    <property type="entry name" value="PH_8"/>
    <property type="match status" value="1"/>
</dbReference>